<dbReference type="EnsemblProtists" id="EOD39425">
    <property type="protein sequence ID" value="EOD39425"/>
    <property type="gene ID" value="EMIHUDRAFT_199870"/>
</dbReference>
<dbReference type="KEGG" id="ehx:EMIHUDRAFT_199870"/>
<evidence type="ECO:0000313" key="2">
    <source>
        <dbReference type="EnsemblProtists" id="EOD39425"/>
    </source>
</evidence>
<dbReference type="eggNOG" id="ENOG502S6SK">
    <property type="taxonomic scope" value="Eukaryota"/>
</dbReference>
<protein>
    <recommendedName>
        <fullName evidence="1">Calcineurin-like phosphoesterase domain-containing protein</fullName>
    </recommendedName>
</protein>
<feature type="domain" description="Calcineurin-like phosphoesterase" evidence="1">
    <location>
        <begin position="18"/>
        <end position="245"/>
    </location>
</feature>
<dbReference type="InterPro" id="IPR006186">
    <property type="entry name" value="Ser/Thr-sp_prot-phosphatase"/>
</dbReference>
<accession>A0A0D3KUJ0</accession>
<evidence type="ECO:0000259" key="1">
    <source>
        <dbReference type="Pfam" id="PF00149"/>
    </source>
</evidence>
<dbReference type="Pfam" id="PF00149">
    <property type="entry name" value="Metallophos"/>
    <property type="match status" value="1"/>
</dbReference>
<dbReference type="GeneID" id="17284696"/>
<proteinExistence type="predicted"/>
<dbReference type="InterPro" id="IPR029052">
    <property type="entry name" value="Metallo-depent_PP-like"/>
</dbReference>
<dbReference type="PaxDb" id="2903-EOD39425"/>
<dbReference type="GO" id="GO:0016787">
    <property type="term" value="F:hydrolase activity"/>
    <property type="evidence" value="ECO:0007669"/>
    <property type="project" value="InterPro"/>
</dbReference>
<reference evidence="3" key="1">
    <citation type="journal article" date="2013" name="Nature">
        <title>Pan genome of the phytoplankton Emiliania underpins its global distribution.</title>
        <authorList>
            <person name="Read B.A."/>
            <person name="Kegel J."/>
            <person name="Klute M.J."/>
            <person name="Kuo A."/>
            <person name="Lefebvre S.C."/>
            <person name="Maumus F."/>
            <person name="Mayer C."/>
            <person name="Miller J."/>
            <person name="Monier A."/>
            <person name="Salamov A."/>
            <person name="Young J."/>
            <person name="Aguilar M."/>
            <person name="Claverie J.M."/>
            <person name="Frickenhaus S."/>
            <person name="Gonzalez K."/>
            <person name="Herman E.K."/>
            <person name="Lin Y.C."/>
            <person name="Napier J."/>
            <person name="Ogata H."/>
            <person name="Sarno A.F."/>
            <person name="Shmutz J."/>
            <person name="Schroeder D."/>
            <person name="de Vargas C."/>
            <person name="Verret F."/>
            <person name="von Dassow P."/>
            <person name="Valentin K."/>
            <person name="Van de Peer Y."/>
            <person name="Wheeler G."/>
            <person name="Dacks J.B."/>
            <person name="Delwiche C.F."/>
            <person name="Dyhrman S.T."/>
            <person name="Glockner G."/>
            <person name="John U."/>
            <person name="Richards T."/>
            <person name="Worden A.Z."/>
            <person name="Zhang X."/>
            <person name="Grigoriev I.V."/>
            <person name="Allen A.E."/>
            <person name="Bidle K."/>
            <person name="Borodovsky M."/>
            <person name="Bowler C."/>
            <person name="Brownlee C."/>
            <person name="Cock J.M."/>
            <person name="Elias M."/>
            <person name="Gladyshev V.N."/>
            <person name="Groth M."/>
            <person name="Guda C."/>
            <person name="Hadaegh A."/>
            <person name="Iglesias-Rodriguez M.D."/>
            <person name="Jenkins J."/>
            <person name="Jones B.M."/>
            <person name="Lawson T."/>
            <person name="Leese F."/>
            <person name="Lindquist E."/>
            <person name="Lobanov A."/>
            <person name="Lomsadze A."/>
            <person name="Malik S.B."/>
            <person name="Marsh M.E."/>
            <person name="Mackinder L."/>
            <person name="Mock T."/>
            <person name="Mueller-Roeber B."/>
            <person name="Pagarete A."/>
            <person name="Parker M."/>
            <person name="Probert I."/>
            <person name="Quesneville H."/>
            <person name="Raines C."/>
            <person name="Rensing S.A."/>
            <person name="Riano-Pachon D.M."/>
            <person name="Richier S."/>
            <person name="Rokitta S."/>
            <person name="Shiraiwa Y."/>
            <person name="Soanes D.M."/>
            <person name="van der Giezen M."/>
            <person name="Wahlund T.M."/>
            <person name="Williams B."/>
            <person name="Wilson W."/>
            <person name="Wolfe G."/>
            <person name="Wurch L.L."/>
        </authorList>
    </citation>
    <scope>NUCLEOTIDE SEQUENCE</scope>
</reference>
<dbReference type="RefSeq" id="XP_005791854.1">
    <property type="nucleotide sequence ID" value="XM_005791797.1"/>
</dbReference>
<name>A0A0D3KUJ0_EMIH1</name>
<dbReference type="AlphaFoldDB" id="A0A0D3KUJ0"/>
<dbReference type="PANTHER" id="PTHR46546:SF4">
    <property type="entry name" value="SHEWANELLA-LIKE PROTEIN PHOSPHATASE 1"/>
    <property type="match status" value="1"/>
</dbReference>
<dbReference type="InterPro" id="IPR004843">
    <property type="entry name" value="Calcineurin-like_PHP"/>
</dbReference>
<dbReference type="PANTHER" id="PTHR46546">
    <property type="entry name" value="SHEWANELLA-LIKE PROTEIN PHOSPHATASE 1"/>
    <property type="match status" value="1"/>
</dbReference>
<dbReference type="Proteomes" id="UP000013827">
    <property type="component" value="Unassembled WGS sequence"/>
</dbReference>
<sequence length="304" mass="34003">MLSVCAQCALIPSGTPERVWAIGDLHGDVGCALHWVERTGLLRNASLPAAEWEWTEPSSQLVFLGDYIDRGPDSKAVLTLVRELTLRFPEHVHALLGNHELNLLLDRARSPSGGRYLEYAYAAAHPAQYEAWLPEGVQMVPDGPSSIVEFVRPKAARPRVADALRRWQRAYMRGAAALAQSDLVAFASEMVEYRGLHGSYAGRYADRHSRRGRRRAAPPEQVACDRVAAVLRRLNVSRIAVGHTPEDSVREPRICAPRREACEGQIVRLERRDARAAWVLHVVESEPDIERDEGAVEDMKLELR</sequence>
<evidence type="ECO:0000313" key="3">
    <source>
        <dbReference type="Proteomes" id="UP000013827"/>
    </source>
</evidence>
<dbReference type="HOGENOM" id="CLU_916532_0_0_1"/>
<dbReference type="STRING" id="2903.R1FK67"/>
<reference evidence="2" key="2">
    <citation type="submission" date="2024-10" db="UniProtKB">
        <authorList>
            <consortium name="EnsemblProtists"/>
        </authorList>
    </citation>
    <scope>IDENTIFICATION</scope>
</reference>
<dbReference type="PRINTS" id="PR00114">
    <property type="entry name" value="STPHPHTASE"/>
</dbReference>
<dbReference type="Gene3D" id="3.60.21.10">
    <property type="match status" value="1"/>
</dbReference>
<organism evidence="2 3">
    <name type="scientific">Emiliania huxleyi (strain CCMP1516)</name>
    <dbReference type="NCBI Taxonomy" id="280463"/>
    <lineage>
        <taxon>Eukaryota</taxon>
        <taxon>Haptista</taxon>
        <taxon>Haptophyta</taxon>
        <taxon>Prymnesiophyceae</taxon>
        <taxon>Isochrysidales</taxon>
        <taxon>Noelaerhabdaceae</taxon>
        <taxon>Emiliania</taxon>
    </lineage>
</organism>
<dbReference type="SUPFAM" id="SSF56300">
    <property type="entry name" value="Metallo-dependent phosphatases"/>
    <property type="match status" value="1"/>
</dbReference>
<keyword evidence="3" id="KW-1185">Reference proteome</keyword>